<organism evidence="2 3">
    <name type="scientific">Entomortierella chlamydospora</name>
    <dbReference type="NCBI Taxonomy" id="101097"/>
    <lineage>
        <taxon>Eukaryota</taxon>
        <taxon>Fungi</taxon>
        <taxon>Fungi incertae sedis</taxon>
        <taxon>Mucoromycota</taxon>
        <taxon>Mortierellomycotina</taxon>
        <taxon>Mortierellomycetes</taxon>
        <taxon>Mortierellales</taxon>
        <taxon>Mortierellaceae</taxon>
        <taxon>Entomortierella</taxon>
    </lineage>
</organism>
<keyword evidence="3" id="KW-1185">Reference proteome</keyword>
<dbReference type="InterPro" id="IPR031327">
    <property type="entry name" value="MCM"/>
</dbReference>
<dbReference type="InterPro" id="IPR033762">
    <property type="entry name" value="MCM_OB"/>
</dbReference>
<dbReference type="GO" id="GO:0005524">
    <property type="term" value="F:ATP binding"/>
    <property type="evidence" value="ECO:0007669"/>
    <property type="project" value="InterPro"/>
</dbReference>
<evidence type="ECO:0000259" key="1">
    <source>
        <dbReference type="Pfam" id="PF17207"/>
    </source>
</evidence>
<accession>A0A9P6STF3</accession>
<name>A0A9P6STF3_9FUNG</name>
<dbReference type="EMBL" id="JAAAID010003116">
    <property type="protein sequence ID" value="KAG0000645.1"/>
    <property type="molecule type" value="Genomic_DNA"/>
</dbReference>
<dbReference type="Pfam" id="PF17207">
    <property type="entry name" value="MCM_OB"/>
    <property type="match status" value="1"/>
</dbReference>
<dbReference type="PANTHER" id="PTHR11630">
    <property type="entry name" value="DNA REPLICATION LICENSING FACTOR MCM FAMILY MEMBER"/>
    <property type="match status" value="1"/>
</dbReference>
<protein>
    <submittedName>
        <fullName evidence="2">DNA helicase mcm9</fullName>
    </submittedName>
</protein>
<keyword evidence="2" id="KW-0067">ATP-binding</keyword>
<dbReference type="PANTHER" id="PTHR11630:SF48">
    <property type="entry name" value="DNA HELICASE MCM9"/>
    <property type="match status" value="1"/>
</dbReference>
<keyword evidence="2" id="KW-0547">Nucleotide-binding</keyword>
<dbReference type="GO" id="GO:0005634">
    <property type="term" value="C:nucleus"/>
    <property type="evidence" value="ECO:0007669"/>
    <property type="project" value="UniProtKB-SubCell"/>
</dbReference>
<dbReference type="GO" id="GO:0003697">
    <property type="term" value="F:single-stranded DNA binding"/>
    <property type="evidence" value="ECO:0007669"/>
    <property type="project" value="TreeGrafter"/>
</dbReference>
<dbReference type="AlphaFoldDB" id="A0A9P6STF3"/>
<sequence length="108" mass="12134">MLENSKKFQCGTCKQRFEVLADVEQYNQVSPPSRCLAKNNVRPCMGTKFQMIETPPGQMPEGCRDYQEIKIQEQTNKLTMGTIPGSMVVILHDDLVDHAKSGDDVTIT</sequence>
<dbReference type="GO" id="GO:0042555">
    <property type="term" value="C:MCM complex"/>
    <property type="evidence" value="ECO:0007669"/>
    <property type="project" value="TreeGrafter"/>
</dbReference>
<dbReference type="GO" id="GO:0017116">
    <property type="term" value="F:single-stranded DNA helicase activity"/>
    <property type="evidence" value="ECO:0007669"/>
    <property type="project" value="TreeGrafter"/>
</dbReference>
<dbReference type="GO" id="GO:0016787">
    <property type="term" value="F:hydrolase activity"/>
    <property type="evidence" value="ECO:0007669"/>
    <property type="project" value="UniProtKB-KW"/>
</dbReference>
<evidence type="ECO:0000313" key="3">
    <source>
        <dbReference type="Proteomes" id="UP000703661"/>
    </source>
</evidence>
<comment type="caution">
    <text evidence="2">The sequence shown here is derived from an EMBL/GenBank/DDBJ whole genome shotgun (WGS) entry which is preliminary data.</text>
</comment>
<feature type="domain" description="MCM OB" evidence="1">
    <location>
        <begin position="6"/>
        <end position="108"/>
    </location>
</feature>
<dbReference type="Gene3D" id="2.40.50.140">
    <property type="entry name" value="Nucleic acid-binding proteins"/>
    <property type="match status" value="1"/>
</dbReference>
<evidence type="ECO:0000313" key="2">
    <source>
        <dbReference type="EMBL" id="KAG0000645.1"/>
    </source>
</evidence>
<keyword evidence="2" id="KW-0378">Hydrolase</keyword>
<reference evidence="2" key="1">
    <citation type="journal article" date="2020" name="Fungal Divers.">
        <title>Resolving the Mortierellaceae phylogeny through synthesis of multi-gene phylogenetics and phylogenomics.</title>
        <authorList>
            <person name="Vandepol N."/>
            <person name="Liber J."/>
            <person name="Desiro A."/>
            <person name="Na H."/>
            <person name="Kennedy M."/>
            <person name="Barry K."/>
            <person name="Grigoriev I.V."/>
            <person name="Miller A.N."/>
            <person name="O'Donnell K."/>
            <person name="Stajich J.E."/>
            <person name="Bonito G."/>
        </authorList>
    </citation>
    <scope>NUCLEOTIDE SEQUENCE</scope>
    <source>
        <strain evidence="2">NRRL 2769</strain>
    </source>
</reference>
<proteinExistence type="predicted"/>
<gene>
    <name evidence="2" type="primary">MCM9_2</name>
    <name evidence="2" type="ORF">BGZ80_006327</name>
</gene>
<dbReference type="SUPFAM" id="SSF50249">
    <property type="entry name" value="Nucleic acid-binding proteins"/>
    <property type="match status" value="1"/>
</dbReference>
<dbReference type="GO" id="GO:0000724">
    <property type="term" value="P:double-strand break repair via homologous recombination"/>
    <property type="evidence" value="ECO:0007669"/>
    <property type="project" value="TreeGrafter"/>
</dbReference>
<keyword evidence="2" id="KW-0347">Helicase</keyword>
<dbReference type="InterPro" id="IPR012340">
    <property type="entry name" value="NA-bd_OB-fold"/>
</dbReference>
<dbReference type="Proteomes" id="UP000703661">
    <property type="component" value="Unassembled WGS sequence"/>
</dbReference>